<organism evidence="1 2">
    <name type="scientific">Aeromonas veronii</name>
    <dbReference type="NCBI Taxonomy" id="654"/>
    <lineage>
        <taxon>Bacteria</taxon>
        <taxon>Pseudomonadati</taxon>
        <taxon>Pseudomonadota</taxon>
        <taxon>Gammaproteobacteria</taxon>
        <taxon>Aeromonadales</taxon>
        <taxon>Aeromonadaceae</taxon>
        <taxon>Aeromonas</taxon>
    </lineage>
</organism>
<evidence type="ECO:0000313" key="2">
    <source>
        <dbReference type="Proteomes" id="UP000241986"/>
    </source>
</evidence>
<protein>
    <submittedName>
        <fullName evidence="1">Uncharacterized protein</fullName>
    </submittedName>
</protein>
<sequence length="115" mass="13028">MMNNVVLNPVLTKVSVTGRNKKGLSFSFLTNENVNLGDLVEININNKAFSFEICEMEISGSNLLCHCREYGYFAEFLSYHYSGMGISLFDIQHLDVSFICDKDKIKQLNDASSWT</sequence>
<reference evidence="1 2" key="1">
    <citation type="submission" date="2018-03" db="EMBL/GenBank/DDBJ databases">
        <title>Aeromonas veronii whole genome sequencing and analysis.</title>
        <authorList>
            <person name="Xie H."/>
            <person name="Liu T."/>
            <person name="Wang K."/>
        </authorList>
    </citation>
    <scope>NUCLEOTIDE SEQUENCE [LARGE SCALE GENOMIC DNA]</scope>
    <source>
        <strain evidence="1 2">XH.VA.1</strain>
    </source>
</reference>
<dbReference type="RefSeq" id="WP_107683875.1">
    <property type="nucleotide sequence ID" value="NZ_PZKL01000037.1"/>
</dbReference>
<dbReference type="AlphaFoldDB" id="A0A2T4MZK6"/>
<evidence type="ECO:0000313" key="1">
    <source>
        <dbReference type="EMBL" id="PTH79993.1"/>
    </source>
</evidence>
<dbReference type="Proteomes" id="UP000241986">
    <property type="component" value="Unassembled WGS sequence"/>
</dbReference>
<dbReference type="EMBL" id="PZKL01000037">
    <property type="protein sequence ID" value="PTH79993.1"/>
    <property type="molecule type" value="Genomic_DNA"/>
</dbReference>
<proteinExistence type="predicted"/>
<accession>A0A2T4MZK6</accession>
<comment type="caution">
    <text evidence="1">The sequence shown here is derived from an EMBL/GenBank/DDBJ whole genome shotgun (WGS) entry which is preliminary data.</text>
</comment>
<name>A0A2T4MZK6_AERVE</name>
<gene>
    <name evidence="1" type="ORF">DAA48_15625</name>
</gene>